<name>A0A450W6F9_9GAMM</name>
<feature type="region of interest" description="Disordered" evidence="1">
    <location>
        <begin position="1"/>
        <end position="21"/>
    </location>
</feature>
<accession>A0A450W6F9</accession>
<reference evidence="2" key="1">
    <citation type="submission" date="2019-02" db="EMBL/GenBank/DDBJ databases">
        <authorList>
            <person name="Gruber-Vodicka R. H."/>
            <person name="Seah K. B. B."/>
        </authorList>
    </citation>
    <scope>NUCLEOTIDE SEQUENCE</scope>
    <source>
        <strain evidence="2">BECK_BY7</strain>
    </source>
</reference>
<evidence type="ECO:0000256" key="1">
    <source>
        <dbReference type="SAM" id="MobiDB-lite"/>
    </source>
</evidence>
<protein>
    <submittedName>
        <fullName evidence="2">Uncharacterized protein</fullName>
    </submittedName>
</protein>
<organism evidence="2">
    <name type="scientific">Candidatus Kentrum sp. LFY</name>
    <dbReference type="NCBI Taxonomy" id="2126342"/>
    <lineage>
        <taxon>Bacteria</taxon>
        <taxon>Pseudomonadati</taxon>
        <taxon>Pseudomonadota</taxon>
        <taxon>Gammaproteobacteria</taxon>
        <taxon>Candidatus Kentrum</taxon>
    </lineage>
</organism>
<gene>
    <name evidence="2" type="ORF">BECKLFY1418C_GA0070996_100122</name>
</gene>
<dbReference type="EMBL" id="CAADFN010000001">
    <property type="protein sequence ID" value="VFK12616.1"/>
    <property type="molecule type" value="Genomic_DNA"/>
</dbReference>
<dbReference type="AlphaFoldDB" id="A0A450W6F9"/>
<proteinExistence type="predicted"/>
<evidence type="ECO:0000313" key="2">
    <source>
        <dbReference type="EMBL" id="VFK12616.1"/>
    </source>
</evidence>
<sequence length="133" mass="14857">MARSEENKVKITSPSNGDDVGKQVIVEGTSDITDGESHIWILVHPKLFIDQWWPQDKPIVDANGNWQVLIYIGQPQDVGLDFEIAVAAFSRNGESPILTYHDSGRRTGQWSPIPFPKGTTSEAHIVTVKKMHH</sequence>